<name>A0A0G1N9Z4_9BACT</name>
<comment type="caution">
    <text evidence="7">The sequence shown here is derived from an EMBL/GenBank/DDBJ whole genome shotgun (WGS) entry which is preliminary data.</text>
</comment>
<dbReference type="EMBL" id="LCJQ01000019">
    <property type="protein sequence ID" value="KKT81024.1"/>
    <property type="molecule type" value="Genomic_DNA"/>
</dbReference>
<dbReference type="PRINTS" id="PR00094">
    <property type="entry name" value="ADENYLTKNASE"/>
</dbReference>
<evidence type="ECO:0000313" key="7">
    <source>
        <dbReference type="EMBL" id="KKT81024.1"/>
    </source>
</evidence>
<evidence type="ECO:0000256" key="6">
    <source>
        <dbReference type="RuleBase" id="RU003331"/>
    </source>
</evidence>
<dbReference type="GO" id="GO:0005524">
    <property type="term" value="F:ATP binding"/>
    <property type="evidence" value="ECO:0007669"/>
    <property type="project" value="UniProtKB-KW"/>
</dbReference>
<dbReference type="Gene3D" id="3.40.50.300">
    <property type="entry name" value="P-loop containing nucleotide triphosphate hydrolases"/>
    <property type="match status" value="1"/>
</dbReference>
<evidence type="ECO:0000256" key="5">
    <source>
        <dbReference type="RuleBase" id="RU003330"/>
    </source>
</evidence>
<comment type="catalytic activity">
    <reaction evidence="6">
        <text>AMP + ATP = 2 ADP</text>
        <dbReference type="Rhea" id="RHEA:12973"/>
        <dbReference type="ChEBI" id="CHEBI:30616"/>
        <dbReference type="ChEBI" id="CHEBI:456215"/>
        <dbReference type="ChEBI" id="CHEBI:456216"/>
        <dbReference type="EC" id="2.7.4.3"/>
    </reaction>
</comment>
<evidence type="ECO:0000313" key="8">
    <source>
        <dbReference type="Proteomes" id="UP000034595"/>
    </source>
</evidence>
<evidence type="ECO:0000256" key="3">
    <source>
        <dbReference type="ARBA" id="ARBA00022741"/>
    </source>
</evidence>
<dbReference type="PANTHER" id="PTHR23359">
    <property type="entry name" value="NUCLEOTIDE KINASE"/>
    <property type="match status" value="1"/>
</dbReference>
<evidence type="ECO:0000256" key="2">
    <source>
        <dbReference type="ARBA" id="ARBA00022727"/>
    </source>
</evidence>
<dbReference type="Pfam" id="PF00406">
    <property type="entry name" value="ADK"/>
    <property type="match status" value="1"/>
</dbReference>
<dbReference type="InterPro" id="IPR027417">
    <property type="entry name" value="P-loop_NTPase"/>
</dbReference>
<comment type="subunit">
    <text evidence="6">Monomer.</text>
</comment>
<keyword evidence="4 5" id="KW-0418">Kinase</keyword>
<keyword evidence="3 6" id="KW-0547">Nucleotide-binding</keyword>
<dbReference type="Proteomes" id="UP000034595">
    <property type="component" value="Unassembled WGS sequence"/>
</dbReference>
<evidence type="ECO:0000256" key="4">
    <source>
        <dbReference type="ARBA" id="ARBA00022777"/>
    </source>
</evidence>
<accession>A0A0G1N9Z4</accession>
<sequence length="209" mass="24323">MKDFKFIAVIFLGRPGSGKDTQAELLAKKFGLVHLVSSKIIKESLKGNKKEIILDGKKYNAGKEREILRDGRLTTFTFVSALLKNEIKKAAQKTKGIIMSASPRSKTELKKEWPLLKKLYGDKNIFIFHVWISPKEAYIRNLKRHRKDLPELDTKKIIDKRLKMFNKYTLPVIKLLEKKKKIIEINGEQSIIKIHKDILWKLQSKLKKK</sequence>
<dbReference type="SUPFAM" id="SSF52540">
    <property type="entry name" value="P-loop containing nucleoside triphosphate hydrolases"/>
    <property type="match status" value="1"/>
</dbReference>
<keyword evidence="1 5" id="KW-0808">Transferase</keyword>
<evidence type="ECO:0000256" key="1">
    <source>
        <dbReference type="ARBA" id="ARBA00022679"/>
    </source>
</evidence>
<dbReference type="AlphaFoldDB" id="A0A0G1N9Z4"/>
<dbReference type="InterPro" id="IPR000850">
    <property type="entry name" value="Adenylat/UMP-CMP_kin"/>
</dbReference>
<gene>
    <name evidence="7" type="ORF">UW78_C0019G0019</name>
</gene>
<comment type="subcellular location">
    <subcellularLocation>
        <location evidence="6">Cytoplasm</location>
    </subcellularLocation>
</comment>
<dbReference type="GO" id="GO:0005737">
    <property type="term" value="C:cytoplasm"/>
    <property type="evidence" value="ECO:0007669"/>
    <property type="project" value="UniProtKB-SubCell"/>
</dbReference>
<keyword evidence="2" id="KW-0545">Nucleotide biosynthesis</keyword>
<dbReference type="EC" id="2.7.4.3" evidence="6"/>
<reference evidence="7 8" key="1">
    <citation type="journal article" date="2015" name="Nature">
        <title>rRNA introns, odd ribosomes, and small enigmatic genomes across a large radiation of phyla.</title>
        <authorList>
            <person name="Brown C.T."/>
            <person name="Hug L.A."/>
            <person name="Thomas B.C."/>
            <person name="Sharon I."/>
            <person name="Castelle C.J."/>
            <person name="Singh A."/>
            <person name="Wilkins M.J."/>
            <person name="Williams K.H."/>
            <person name="Banfield J.F."/>
        </authorList>
    </citation>
    <scope>NUCLEOTIDE SEQUENCE [LARGE SCALE GENOMIC DNA]</scope>
</reference>
<keyword evidence="6" id="KW-0067">ATP-binding</keyword>
<dbReference type="GO" id="GO:0004017">
    <property type="term" value="F:AMP kinase activity"/>
    <property type="evidence" value="ECO:0007669"/>
    <property type="project" value="UniProtKB-EC"/>
</dbReference>
<proteinExistence type="inferred from homology"/>
<protein>
    <recommendedName>
        <fullName evidence="6">Adenylate kinase</fullName>
        <ecNumber evidence="6">2.7.4.3</ecNumber>
    </recommendedName>
</protein>
<comment type="similarity">
    <text evidence="5">Belongs to the adenylate kinase family.</text>
</comment>
<organism evidence="7 8">
    <name type="scientific">Candidatus Azambacteria bacterium GW2011_GWA1_44_9</name>
    <dbReference type="NCBI Taxonomy" id="1618610"/>
    <lineage>
        <taxon>Bacteria</taxon>
        <taxon>Candidatus Azamiibacteriota</taxon>
    </lineage>
</organism>